<evidence type="ECO:0000313" key="2">
    <source>
        <dbReference type="Proteomes" id="UP000466607"/>
    </source>
</evidence>
<evidence type="ECO:0000313" key="1">
    <source>
        <dbReference type="EMBL" id="BBY15770.1"/>
    </source>
</evidence>
<reference evidence="1 2" key="1">
    <citation type="journal article" date="2019" name="Emerg. Microbes Infect.">
        <title>Comprehensive subspecies identification of 175 nontuberculous mycobacteria species based on 7547 genomic profiles.</title>
        <authorList>
            <person name="Matsumoto Y."/>
            <person name="Kinjo T."/>
            <person name="Motooka D."/>
            <person name="Nabeya D."/>
            <person name="Jung N."/>
            <person name="Uechi K."/>
            <person name="Horii T."/>
            <person name="Iida T."/>
            <person name="Fujita J."/>
            <person name="Nakamura S."/>
        </authorList>
    </citation>
    <scope>NUCLEOTIDE SEQUENCE [LARGE SCALE GENOMIC DNA]</scope>
    <source>
        <strain evidence="1 2">JCM 17423</strain>
    </source>
</reference>
<dbReference type="Proteomes" id="UP000466607">
    <property type="component" value="Chromosome"/>
</dbReference>
<name>A0AAD1II60_9MYCO</name>
<sequence length="91" mass="9643">MADPWRAEPIGAGRFRIVNVSDGKLAMITLSPFGSTEAQVITGGAKEDPHVVKSPIEPGDFFVAIVRGEGVRVTATAVPSMTPVYFDLLVS</sequence>
<dbReference type="AlphaFoldDB" id="A0AAD1II60"/>
<keyword evidence="2" id="KW-1185">Reference proteome</keyword>
<gene>
    <name evidence="1" type="ORF">MLIT_13620</name>
</gene>
<proteinExistence type="predicted"/>
<organism evidence="1 2">
    <name type="scientific">Mycolicibacterium litorale</name>
    <dbReference type="NCBI Taxonomy" id="758802"/>
    <lineage>
        <taxon>Bacteria</taxon>
        <taxon>Bacillati</taxon>
        <taxon>Actinomycetota</taxon>
        <taxon>Actinomycetes</taxon>
        <taxon>Mycobacteriales</taxon>
        <taxon>Mycobacteriaceae</taxon>
        <taxon>Mycolicibacterium</taxon>
    </lineage>
</organism>
<dbReference type="RefSeq" id="WP_166674634.1">
    <property type="nucleotide sequence ID" value="NZ_SOQY01000015.1"/>
</dbReference>
<dbReference type="EMBL" id="AP022586">
    <property type="protein sequence ID" value="BBY15770.1"/>
    <property type="molecule type" value="Genomic_DNA"/>
</dbReference>
<protein>
    <submittedName>
        <fullName evidence="1">Uncharacterized protein</fullName>
    </submittedName>
</protein>
<accession>A0AAD1II60</accession>